<feature type="region of interest" description="Disordered" evidence="1">
    <location>
        <begin position="85"/>
        <end position="117"/>
    </location>
</feature>
<evidence type="ECO:0000313" key="3">
    <source>
        <dbReference type="Proteomes" id="UP000238762"/>
    </source>
</evidence>
<reference evidence="2 3" key="1">
    <citation type="submission" date="2018-02" db="EMBL/GenBank/DDBJ databases">
        <authorList>
            <person name="Cohen D.B."/>
            <person name="Kent A.D."/>
        </authorList>
    </citation>
    <scope>NUCLEOTIDE SEQUENCE [LARGE SCALE GENOMIC DNA]</scope>
    <source>
        <strain evidence="2 3">CCAP 1448/3</strain>
    </source>
</reference>
<organism evidence="2 3">
    <name type="scientific">Merismopedia glauca CCAP 1448/3</name>
    <dbReference type="NCBI Taxonomy" id="1296344"/>
    <lineage>
        <taxon>Bacteria</taxon>
        <taxon>Bacillati</taxon>
        <taxon>Cyanobacteriota</taxon>
        <taxon>Cyanophyceae</taxon>
        <taxon>Synechococcales</taxon>
        <taxon>Merismopediaceae</taxon>
        <taxon>Merismopedia</taxon>
    </lineage>
</organism>
<dbReference type="EMBL" id="PVWJ01000012">
    <property type="protein sequence ID" value="PSB04422.1"/>
    <property type="molecule type" value="Genomic_DNA"/>
</dbReference>
<keyword evidence="3" id="KW-1185">Reference proteome</keyword>
<dbReference type="AlphaFoldDB" id="A0A2T1C818"/>
<sequence length="117" mass="12967">MSEVPICSIAISSEIPADEIEYLETSLQMNGITVQKSTTRVVGADDVVFIATVLGGVVAAIDLIERGIKLAQVIKNWRKELRSKGIEPKGRLEHPKRPPLDLSKATDEEIEEWLSRK</sequence>
<dbReference type="RefSeq" id="WP_106287326.1">
    <property type="nucleotide sequence ID" value="NZ_CAWNTC010000182.1"/>
</dbReference>
<comment type="caution">
    <text evidence="2">The sequence shown here is derived from an EMBL/GenBank/DDBJ whole genome shotgun (WGS) entry which is preliminary data.</text>
</comment>
<dbReference type="Proteomes" id="UP000238762">
    <property type="component" value="Unassembled WGS sequence"/>
</dbReference>
<accession>A0A2T1C818</accession>
<name>A0A2T1C818_9CYAN</name>
<evidence type="ECO:0000313" key="2">
    <source>
        <dbReference type="EMBL" id="PSB04422.1"/>
    </source>
</evidence>
<proteinExistence type="predicted"/>
<reference evidence="2 3" key="2">
    <citation type="submission" date="2018-03" db="EMBL/GenBank/DDBJ databases">
        <title>The ancient ancestry and fast evolution of plastids.</title>
        <authorList>
            <person name="Moore K.R."/>
            <person name="Magnabosco C."/>
            <person name="Momper L."/>
            <person name="Gold D.A."/>
            <person name="Bosak T."/>
            <person name="Fournier G.P."/>
        </authorList>
    </citation>
    <scope>NUCLEOTIDE SEQUENCE [LARGE SCALE GENOMIC DNA]</scope>
    <source>
        <strain evidence="2 3">CCAP 1448/3</strain>
    </source>
</reference>
<protein>
    <submittedName>
        <fullName evidence="2">Uncharacterized protein</fullName>
    </submittedName>
</protein>
<dbReference type="OrthoDB" id="514750at2"/>
<evidence type="ECO:0000256" key="1">
    <source>
        <dbReference type="SAM" id="MobiDB-lite"/>
    </source>
</evidence>
<gene>
    <name evidence="2" type="ORF">C7B64_03785</name>
</gene>